<protein>
    <recommendedName>
        <fullName evidence="6">O-antigen ligase-related domain-containing protein</fullName>
    </recommendedName>
</protein>
<evidence type="ECO:0000256" key="3">
    <source>
        <dbReference type="ARBA" id="ARBA00022989"/>
    </source>
</evidence>
<reference evidence="7 8" key="1">
    <citation type="submission" date="2019-11" db="EMBL/GenBank/DDBJ databases">
        <title>Pedobacter sp. HMF7056 Genome sequencing and assembly.</title>
        <authorList>
            <person name="Kang H."/>
            <person name="Kim H."/>
            <person name="Joh K."/>
        </authorList>
    </citation>
    <scope>NUCLEOTIDE SEQUENCE [LARGE SCALE GENOMIC DNA]</scope>
    <source>
        <strain evidence="7 8">HMF7056</strain>
    </source>
</reference>
<accession>A0A7K1Y3Y4</accession>
<feature type="transmembrane region" description="Helical" evidence="5">
    <location>
        <begin position="177"/>
        <end position="198"/>
    </location>
</feature>
<keyword evidence="4 5" id="KW-0472">Membrane</keyword>
<feature type="transmembrane region" description="Helical" evidence="5">
    <location>
        <begin position="243"/>
        <end position="263"/>
    </location>
</feature>
<dbReference type="InterPro" id="IPR007016">
    <property type="entry name" value="O-antigen_ligase-rel_domated"/>
</dbReference>
<keyword evidence="2 5" id="KW-0812">Transmembrane</keyword>
<evidence type="ECO:0000256" key="5">
    <source>
        <dbReference type="SAM" id="Phobius"/>
    </source>
</evidence>
<keyword evidence="3 5" id="KW-1133">Transmembrane helix</keyword>
<evidence type="ECO:0000256" key="2">
    <source>
        <dbReference type="ARBA" id="ARBA00022692"/>
    </source>
</evidence>
<sequence>MKFLKNFDLNYFITLFFLLLSSNANFLVVSTPIWYAIFGIFLVIAIYQKRFEKKDLVHIAIFTGVYLLVIAFRDTLLNELDTDYLVADYLFLVRFIYLSFIYCMLLKERLLANIVKVMTHLTVVSFFFYAFQLLSSDNLFAITSSLKLPNGNDLPGYSNIVIYTYTQGFHDFSNSGFVWEPGAFGCFLVISLMFHFFLNKFSFDATAVILIIGNITAFSTTNYLALIILFFLVYRYRVPRINIWVLILIPSIIIAFFTIPFLADKIVATYKEDMDDLNNLRVLERWYRHHRMQVPLNRFSSAVYIWDNFGDKMFLGVTNRYNDILNKQYKVNISNGLFDFLAKFGIAGLLYFLYRYLRFCAKFMKNGEQVIYCLLIILVASFGEPILAIPFTLIFLFVTRDQVRFSSINLERTANRKKILTP</sequence>
<proteinExistence type="predicted"/>
<dbReference type="RefSeq" id="WP_160908415.1">
    <property type="nucleotide sequence ID" value="NZ_WVHS01000005.1"/>
</dbReference>
<feature type="transmembrane region" description="Helical" evidence="5">
    <location>
        <begin position="84"/>
        <end position="105"/>
    </location>
</feature>
<evidence type="ECO:0000313" key="8">
    <source>
        <dbReference type="Proteomes" id="UP000451233"/>
    </source>
</evidence>
<feature type="transmembrane region" description="Helical" evidence="5">
    <location>
        <begin position="32"/>
        <end position="48"/>
    </location>
</feature>
<feature type="transmembrane region" description="Helical" evidence="5">
    <location>
        <begin position="337"/>
        <end position="357"/>
    </location>
</feature>
<dbReference type="Pfam" id="PF04932">
    <property type="entry name" value="Wzy_C"/>
    <property type="match status" value="1"/>
</dbReference>
<name>A0A7K1Y3Y4_9SPHI</name>
<feature type="transmembrane region" description="Helical" evidence="5">
    <location>
        <begin position="55"/>
        <end position="72"/>
    </location>
</feature>
<comment type="caution">
    <text evidence="7">The sequence shown here is derived from an EMBL/GenBank/DDBJ whole genome shotgun (WGS) entry which is preliminary data.</text>
</comment>
<feature type="domain" description="O-antigen ligase-related" evidence="6">
    <location>
        <begin position="206"/>
        <end position="353"/>
    </location>
</feature>
<feature type="transmembrane region" description="Helical" evidence="5">
    <location>
        <begin position="369"/>
        <end position="398"/>
    </location>
</feature>
<dbReference type="GO" id="GO:0016020">
    <property type="term" value="C:membrane"/>
    <property type="evidence" value="ECO:0007669"/>
    <property type="project" value="UniProtKB-SubCell"/>
</dbReference>
<dbReference type="AlphaFoldDB" id="A0A7K1Y3Y4"/>
<gene>
    <name evidence="7" type="ORF">GS398_19060</name>
</gene>
<keyword evidence="8" id="KW-1185">Reference proteome</keyword>
<evidence type="ECO:0000259" key="6">
    <source>
        <dbReference type="Pfam" id="PF04932"/>
    </source>
</evidence>
<evidence type="ECO:0000256" key="1">
    <source>
        <dbReference type="ARBA" id="ARBA00004141"/>
    </source>
</evidence>
<dbReference type="EMBL" id="WVHS01000005">
    <property type="protein sequence ID" value="MXV17406.1"/>
    <property type="molecule type" value="Genomic_DNA"/>
</dbReference>
<comment type="subcellular location">
    <subcellularLocation>
        <location evidence="1">Membrane</location>
        <topology evidence="1">Multi-pass membrane protein</topology>
    </subcellularLocation>
</comment>
<organism evidence="7 8">
    <name type="scientific">Hufsiella ginkgonis</name>
    <dbReference type="NCBI Taxonomy" id="2695274"/>
    <lineage>
        <taxon>Bacteria</taxon>
        <taxon>Pseudomonadati</taxon>
        <taxon>Bacteroidota</taxon>
        <taxon>Sphingobacteriia</taxon>
        <taxon>Sphingobacteriales</taxon>
        <taxon>Sphingobacteriaceae</taxon>
        <taxon>Hufsiella</taxon>
    </lineage>
</organism>
<evidence type="ECO:0000256" key="4">
    <source>
        <dbReference type="ARBA" id="ARBA00023136"/>
    </source>
</evidence>
<evidence type="ECO:0000313" key="7">
    <source>
        <dbReference type="EMBL" id="MXV17406.1"/>
    </source>
</evidence>
<feature type="transmembrane region" description="Helical" evidence="5">
    <location>
        <begin position="205"/>
        <end position="231"/>
    </location>
</feature>
<dbReference type="Proteomes" id="UP000451233">
    <property type="component" value="Unassembled WGS sequence"/>
</dbReference>